<name>A0A8R1WGS7_BOMMO</name>
<evidence type="ECO:0000256" key="3">
    <source>
        <dbReference type="RuleBase" id="RU003968"/>
    </source>
</evidence>
<dbReference type="SUPFAM" id="SSF54373">
    <property type="entry name" value="FAD-linked reductases, C-terminal domain"/>
    <property type="match status" value="1"/>
</dbReference>
<dbReference type="SMR" id="A0A8R1WGS7"/>
<keyword evidence="3" id="KW-0285">Flavoprotein</keyword>
<evidence type="ECO:0000313" key="7">
    <source>
        <dbReference type="Proteomes" id="UP000005204"/>
    </source>
</evidence>
<dbReference type="PROSITE" id="PS00624">
    <property type="entry name" value="GMC_OXRED_2"/>
    <property type="match status" value="1"/>
</dbReference>
<feature type="binding site" evidence="2">
    <location>
        <position position="155"/>
    </location>
    <ligand>
        <name>FAD</name>
        <dbReference type="ChEBI" id="CHEBI:57692"/>
    </ligand>
</feature>
<dbReference type="EnsemblMetazoa" id="XM_004926173.3">
    <property type="protein sequence ID" value="XP_004926230.2"/>
    <property type="gene ID" value="LOC101736800"/>
</dbReference>
<keyword evidence="7" id="KW-1185">Reference proteome</keyword>
<feature type="binding site" evidence="2">
    <location>
        <position position="151"/>
    </location>
    <ligand>
        <name>FAD</name>
        <dbReference type="ChEBI" id="CHEBI:57692"/>
    </ligand>
</feature>
<dbReference type="AlphaFoldDB" id="A0A8R1WGS7"/>
<dbReference type="Proteomes" id="UP000005204">
    <property type="component" value="Unassembled WGS sequence"/>
</dbReference>
<dbReference type="GO" id="GO:0016614">
    <property type="term" value="F:oxidoreductase activity, acting on CH-OH group of donors"/>
    <property type="evidence" value="ECO:0007669"/>
    <property type="project" value="InterPro"/>
</dbReference>
<proteinExistence type="inferred from homology"/>
<protein>
    <recommendedName>
        <fullName evidence="4 5">Glucose-methanol-choline oxidoreductase N-terminal domain-containing protein</fullName>
    </recommendedName>
</protein>
<dbReference type="KEGG" id="bmor:101736800"/>
<organism evidence="6 7">
    <name type="scientific">Bombyx mori</name>
    <name type="common">Silk moth</name>
    <dbReference type="NCBI Taxonomy" id="7091"/>
    <lineage>
        <taxon>Eukaryota</taxon>
        <taxon>Metazoa</taxon>
        <taxon>Ecdysozoa</taxon>
        <taxon>Arthropoda</taxon>
        <taxon>Hexapoda</taxon>
        <taxon>Insecta</taxon>
        <taxon>Pterygota</taxon>
        <taxon>Neoptera</taxon>
        <taxon>Endopterygota</taxon>
        <taxon>Lepidoptera</taxon>
        <taxon>Glossata</taxon>
        <taxon>Ditrysia</taxon>
        <taxon>Bombycoidea</taxon>
        <taxon>Bombycidae</taxon>
        <taxon>Bombycinae</taxon>
        <taxon>Bombyx</taxon>
    </lineage>
</organism>
<sequence length="609" mass="67801">MTANITDELCKICDGRIECAPTAILLISLVHTLYGHIAAEPDYFGKSQGKTDELIKFRHKNPLENVEEEYDFVVIGGGTAGCVLASRLSENRKWKILLIEAGPEEPKIALIPGLTSEFKGSSLDWQYSMRPKKGFCQDRVETGCEVVQGRVLGGTTSINDMAYMRGSPADYDEWALNGNEGWSFSEVLPYFKYSEGNYDKDISKNKVYHSTQGPLDVGRYPYVDDNVDVLLSAFNELGYNYTDINGRNQLGFMRIQTMSYFGERVSAYTAFIDPIRKVRSNLNVITEALVTKIRFENIGEVVKAHSVVYMKNGTRVLVRVNKEVILSAGAINSPRLLMLSGIGPRDYLEYLGIKVHADLPVGGNFHDHLSVCLPVIKLTKTATTSKFPEKLKDITNYYTKGVGPLAANFQVVAFVESSISDVLGTPDIEIRFKGHDSNMYYDRLNICVSLLTPKSRGQVVLNATDPIFGKPLIYPNFLKDPTDEIKLLEGVQHAVRLFDTEVFKTAGFEFDPRPILNNECKNHEAVSTQFWSCIIKQFSMPLHNYVGTCKMGTVTDSKSVVDSSLGVYGISNLRVVDASIIPKITRGSTAAPVIMIAEKASDLIKTIWY</sequence>
<dbReference type="PROSITE" id="PS00623">
    <property type="entry name" value="GMC_OXRED_1"/>
    <property type="match status" value="1"/>
</dbReference>
<dbReference type="PIRSF" id="PIRSF000137">
    <property type="entry name" value="Alcohol_oxidase"/>
    <property type="match status" value="1"/>
</dbReference>
<dbReference type="SUPFAM" id="SSF51905">
    <property type="entry name" value="FAD/NAD(P)-binding domain"/>
    <property type="match status" value="1"/>
</dbReference>
<dbReference type="InterPro" id="IPR036188">
    <property type="entry name" value="FAD/NAD-bd_sf"/>
</dbReference>
<comment type="cofactor">
    <cofactor evidence="2">
        <name>FAD</name>
        <dbReference type="ChEBI" id="CHEBI:57692"/>
    </cofactor>
</comment>
<keyword evidence="2 3" id="KW-0274">FAD</keyword>
<dbReference type="PANTHER" id="PTHR11552">
    <property type="entry name" value="GLUCOSE-METHANOL-CHOLINE GMC OXIDOREDUCTASE"/>
    <property type="match status" value="1"/>
</dbReference>
<dbReference type="Pfam" id="PF05199">
    <property type="entry name" value="GMC_oxred_C"/>
    <property type="match status" value="1"/>
</dbReference>
<dbReference type="InterPro" id="IPR007867">
    <property type="entry name" value="GMC_OxRtase_C"/>
</dbReference>
<feature type="binding site" evidence="2">
    <location>
        <position position="290"/>
    </location>
    <ligand>
        <name>FAD</name>
        <dbReference type="ChEBI" id="CHEBI:57692"/>
    </ligand>
</feature>
<evidence type="ECO:0000256" key="1">
    <source>
        <dbReference type="ARBA" id="ARBA00010790"/>
    </source>
</evidence>
<evidence type="ECO:0000313" key="6">
    <source>
        <dbReference type="EnsemblMetazoa" id="XP_004926230.2"/>
    </source>
</evidence>
<reference evidence="7" key="1">
    <citation type="journal article" date="2008" name="Insect Biochem. Mol. Biol.">
        <title>The genome of a lepidopteran model insect, the silkworm Bombyx mori.</title>
        <authorList>
            <consortium name="International Silkworm Genome Consortium"/>
        </authorList>
    </citation>
    <scope>NUCLEOTIDE SEQUENCE [LARGE SCALE GENOMIC DNA]</scope>
    <source>
        <strain evidence="7">p50T</strain>
    </source>
</reference>
<dbReference type="GeneID" id="101736800"/>
<dbReference type="GO" id="GO:0050660">
    <property type="term" value="F:flavin adenine dinucleotide binding"/>
    <property type="evidence" value="ECO:0007669"/>
    <property type="project" value="InterPro"/>
</dbReference>
<accession>A0A8R1WGS7</accession>
<dbReference type="Gene3D" id="3.30.560.10">
    <property type="entry name" value="Glucose Oxidase, domain 3"/>
    <property type="match status" value="1"/>
</dbReference>
<comment type="similarity">
    <text evidence="1 3">Belongs to the GMC oxidoreductase family.</text>
</comment>
<feature type="domain" description="Glucose-methanol-choline oxidoreductase N-terminal" evidence="5">
    <location>
        <begin position="329"/>
        <end position="343"/>
    </location>
</feature>
<dbReference type="RefSeq" id="XP_004926230.2">
    <property type="nucleotide sequence ID" value="XM_004926173.4"/>
</dbReference>
<dbReference type="InterPro" id="IPR000172">
    <property type="entry name" value="GMC_OxRdtase_N"/>
</dbReference>
<feature type="domain" description="Glucose-methanol-choline oxidoreductase N-terminal" evidence="4">
    <location>
        <begin position="149"/>
        <end position="172"/>
    </location>
</feature>
<evidence type="ECO:0000256" key="2">
    <source>
        <dbReference type="PIRSR" id="PIRSR000137-2"/>
    </source>
</evidence>
<dbReference type="Gene3D" id="3.50.50.60">
    <property type="entry name" value="FAD/NAD(P)-binding domain"/>
    <property type="match status" value="1"/>
</dbReference>
<dbReference type="Pfam" id="PF00732">
    <property type="entry name" value="GMC_oxred_N"/>
    <property type="match status" value="1"/>
</dbReference>
<evidence type="ECO:0000259" key="5">
    <source>
        <dbReference type="PROSITE" id="PS00624"/>
    </source>
</evidence>
<reference evidence="6" key="2">
    <citation type="submission" date="2022-06" db="UniProtKB">
        <authorList>
            <consortium name="EnsemblMetazoa"/>
        </authorList>
    </citation>
    <scope>IDENTIFICATION</scope>
    <source>
        <strain evidence="6">p50T (Dazao)</strain>
    </source>
</reference>
<dbReference type="PANTHER" id="PTHR11552:SF154">
    <property type="entry name" value="FI04917P"/>
    <property type="match status" value="1"/>
</dbReference>
<dbReference type="InterPro" id="IPR012132">
    <property type="entry name" value="GMC_OxRdtase"/>
</dbReference>
<evidence type="ECO:0000259" key="4">
    <source>
        <dbReference type="PROSITE" id="PS00623"/>
    </source>
</evidence>